<evidence type="ECO:0000256" key="7">
    <source>
        <dbReference type="SAM" id="Phobius"/>
    </source>
</evidence>
<dbReference type="GO" id="GO:0051301">
    <property type="term" value="P:cell division"/>
    <property type="evidence" value="ECO:0007669"/>
    <property type="project" value="UniProtKB-KW"/>
</dbReference>
<feature type="compositionally biased region" description="Basic and acidic residues" evidence="6">
    <location>
        <begin position="1"/>
        <end position="12"/>
    </location>
</feature>
<protein>
    <submittedName>
        <fullName evidence="9">Cell division protein FtsK</fullName>
    </submittedName>
</protein>
<evidence type="ECO:0000256" key="4">
    <source>
        <dbReference type="ARBA" id="ARBA00022989"/>
    </source>
</evidence>
<accession>A0A9X9X4S6</accession>
<comment type="subcellular location">
    <subcellularLocation>
        <location evidence="1">Cell membrane</location>
        <topology evidence="1">Multi-pass membrane protein</topology>
    </subcellularLocation>
</comment>
<evidence type="ECO:0000259" key="8">
    <source>
        <dbReference type="Pfam" id="PF13491"/>
    </source>
</evidence>
<keyword evidence="9" id="KW-0132">Cell division</keyword>
<keyword evidence="4 7" id="KW-1133">Transmembrane helix</keyword>
<evidence type="ECO:0000256" key="5">
    <source>
        <dbReference type="ARBA" id="ARBA00023136"/>
    </source>
</evidence>
<proteinExistence type="predicted"/>
<feature type="non-terminal residue" evidence="9">
    <location>
        <position position="156"/>
    </location>
</feature>
<dbReference type="Pfam" id="PF13491">
    <property type="entry name" value="FtsK_4TM"/>
    <property type="match status" value="1"/>
</dbReference>
<gene>
    <name evidence="9" type="ORF">GXW76_24785</name>
</gene>
<feature type="transmembrane region" description="Helical" evidence="7">
    <location>
        <begin position="39"/>
        <end position="57"/>
    </location>
</feature>
<feature type="region of interest" description="Disordered" evidence="6">
    <location>
        <begin position="1"/>
        <end position="20"/>
    </location>
</feature>
<reference evidence="9" key="2">
    <citation type="journal article" date="2021" name="Syst. Appl. Microbiol.">
        <title>Roseomonas hellenica sp. nov., isolated from roots of wild-growing Alkanna tinctoria.</title>
        <authorList>
            <person name="Rat A."/>
            <person name="Naranjo H.D."/>
            <person name="Lebbe L."/>
            <person name="Cnockaert M."/>
            <person name="Krigas N."/>
            <person name="Grigoriadou K."/>
            <person name="Maloupa E."/>
            <person name="Willems A."/>
        </authorList>
    </citation>
    <scope>NUCLEOTIDE SEQUENCE</scope>
    <source>
        <strain evidence="9">LMG 31231</strain>
    </source>
</reference>
<feature type="transmembrane region" description="Helical" evidence="7">
    <location>
        <begin position="120"/>
        <end position="140"/>
    </location>
</feature>
<dbReference type="Proteomes" id="UP001138751">
    <property type="component" value="Unassembled WGS sequence"/>
</dbReference>
<keyword evidence="5 7" id="KW-0472">Membrane</keyword>
<comment type="caution">
    <text evidence="9">The sequence shown here is derived from an EMBL/GenBank/DDBJ whole genome shotgun (WGS) entry which is preliminary data.</text>
</comment>
<evidence type="ECO:0000256" key="2">
    <source>
        <dbReference type="ARBA" id="ARBA00022475"/>
    </source>
</evidence>
<evidence type="ECO:0000256" key="6">
    <source>
        <dbReference type="SAM" id="MobiDB-lite"/>
    </source>
</evidence>
<keyword evidence="2" id="KW-1003">Cell membrane</keyword>
<dbReference type="RefSeq" id="WP_211864818.1">
    <property type="nucleotide sequence ID" value="NZ_JAAEDM010000151.1"/>
</dbReference>
<keyword evidence="3 7" id="KW-0812">Transmembrane</keyword>
<dbReference type="AlphaFoldDB" id="A0A9X9X4S6"/>
<feature type="domain" description="DNA translocase FtsK 4TM region" evidence="8">
    <location>
        <begin position="33"/>
        <end position="156"/>
    </location>
</feature>
<dbReference type="EMBL" id="JAAEDM010000151">
    <property type="protein sequence ID" value="MBR0674405.1"/>
    <property type="molecule type" value="Genomic_DNA"/>
</dbReference>
<keyword evidence="10" id="KW-1185">Reference proteome</keyword>
<feature type="transmembrane region" description="Helical" evidence="7">
    <location>
        <begin position="87"/>
        <end position="108"/>
    </location>
</feature>
<evidence type="ECO:0000256" key="1">
    <source>
        <dbReference type="ARBA" id="ARBA00004651"/>
    </source>
</evidence>
<sequence>MTRAALTDDSRSPTRAAGGGGRFASAAVRAVLRRRMMEMLGLLVALAGVALLVALGSHDPADPSLNTATDRPVRNLAGPAGAIISDILLQGFGFAGALPGLALLAWAFRLATHRGLGSVAARLGGLVAGLPLAAAALSLLPMPGGLPVEAGPGGAV</sequence>
<evidence type="ECO:0000256" key="3">
    <source>
        <dbReference type="ARBA" id="ARBA00022692"/>
    </source>
</evidence>
<evidence type="ECO:0000313" key="10">
    <source>
        <dbReference type="Proteomes" id="UP001138751"/>
    </source>
</evidence>
<dbReference type="InterPro" id="IPR025199">
    <property type="entry name" value="FtsK_4TM"/>
</dbReference>
<dbReference type="GO" id="GO:0005886">
    <property type="term" value="C:plasma membrane"/>
    <property type="evidence" value="ECO:0007669"/>
    <property type="project" value="UniProtKB-SubCell"/>
</dbReference>
<keyword evidence="9" id="KW-0131">Cell cycle</keyword>
<name>A0A9X9X4S6_9PROT</name>
<organism evidence="9 10">
    <name type="scientific">Neoroseomonas soli</name>
    <dbReference type="NCBI Taxonomy" id="1081025"/>
    <lineage>
        <taxon>Bacteria</taxon>
        <taxon>Pseudomonadati</taxon>
        <taxon>Pseudomonadota</taxon>
        <taxon>Alphaproteobacteria</taxon>
        <taxon>Acetobacterales</taxon>
        <taxon>Acetobacteraceae</taxon>
        <taxon>Neoroseomonas</taxon>
    </lineage>
</organism>
<reference evidence="9" key="1">
    <citation type="submission" date="2020-01" db="EMBL/GenBank/DDBJ databases">
        <authorList>
            <person name="Rat A."/>
        </authorList>
    </citation>
    <scope>NUCLEOTIDE SEQUENCE</scope>
    <source>
        <strain evidence="9">LMG 31231</strain>
    </source>
</reference>
<evidence type="ECO:0000313" key="9">
    <source>
        <dbReference type="EMBL" id="MBR0674405.1"/>
    </source>
</evidence>